<dbReference type="Proteomes" id="UP000235005">
    <property type="component" value="Unassembled WGS sequence"/>
</dbReference>
<feature type="region of interest" description="Disordered" evidence="3">
    <location>
        <begin position="12"/>
        <end position="50"/>
    </location>
</feature>
<proteinExistence type="predicted"/>
<dbReference type="OrthoDB" id="9775724at2"/>
<dbReference type="Gene3D" id="3.40.50.300">
    <property type="entry name" value="P-loop containing nucleotide triphosphate hydrolases"/>
    <property type="match status" value="1"/>
</dbReference>
<dbReference type="EMBL" id="PKUS01000039">
    <property type="protein sequence ID" value="PLW67050.1"/>
    <property type="molecule type" value="Genomic_DNA"/>
</dbReference>
<dbReference type="CDD" id="cd05387">
    <property type="entry name" value="BY-kinase"/>
    <property type="match status" value="1"/>
</dbReference>
<dbReference type="RefSeq" id="WP_101518953.1">
    <property type="nucleotide sequence ID" value="NZ_PKUS01000039.1"/>
</dbReference>
<organism evidence="4 5">
    <name type="scientific">Pseudohalioglobus lutimaris</name>
    <dbReference type="NCBI Taxonomy" id="1737061"/>
    <lineage>
        <taxon>Bacteria</taxon>
        <taxon>Pseudomonadati</taxon>
        <taxon>Pseudomonadota</taxon>
        <taxon>Gammaproteobacteria</taxon>
        <taxon>Cellvibrionales</taxon>
        <taxon>Halieaceae</taxon>
        <taxon>Pseudohalioglobus</taxon>
    </lineage>
</organism>
<comment type="caution">
    <text evidence="4">The sequence shown here is derived from an EMBL/GenBank/DDBJ whole genome shotgun (WGS) entry which is preliminary data.</text>
</comment>
<dbReference type="InterPro" id="IPR027417">
    <property type="entry name" value="P-loop_NTPase"/>
</dbReference>
<dbReference type="InterPro" id="IPR005702">
    <property type="entry name" value="Wzc-like_C"/>
</dbReference>
<keyword evidence="5" id="KW-1185">Reference proteome</keyword>
<accession>A0A2N5WXT1</accession>
<dbReference type="GO" id="GO:0004713">
    <property type="term" value="F:protein tyrosine kinase activity"/>
    <property type="evidence" value="ECO:0007669"/>
    <property type="project" value="TreeGrafter"/>
</dbReference>
<name>A0A2N5WXT1_9GAMM</name>
<dbReference type="PANTHER" id="PTHR32309:SF13">
    <property type="entry name" value="FERRIC ENTEROBACTIN TRANSPORT PROTEIN FEPE"/>
    <property type="match status" value="1"/>
</dbReference>
<dbReference type="GO" id="GO:0005886">
    <property type="term" value="C:plasma membrane"/>
    <property type="evidence" value="ECO:0007669"/>
    <property type="project" value="TreeGrafter"/>
</dbReference>
<dbReference type="PANTHER" id="PTHR32309">
    <property type="entry name" value="TYROSINE-PROTEIN KINASE"/>
    <property type="match status" value="1"/>
</dbReference>
<evidence type="ECO:0000256" key="2">
    <source>
        <dbReference type="ARBA" id="ARBA00022840"/>
    </source>
</evidence>
<evidence type="ECO:0000313" key="4">
    <source>
        <dbReference type="EMBL" id="PLW67050.1"/>
    </source>
</evidence>
<evidence type="ECO:0000256" key="3">
    <source>
        <dbReference type="SAM" id="MobiDB-lite"/>
    </source>
</evidence>
<evidence type="ECO:0000313" key="5">
    <source>
        <dbReference type="Proteomes" id="UP000235005"/>
    </source>
</evidence>
<sequence>MDYLQEAIERARQKREGVIGRTPPPGTRTTRTVDRQHESRDPGLRAGGSALGAIRGNGASLAVPTRQVVYSQTRVVEPDQQVLANNRIIAWDIDDPRVEAYRQLRSQVLSAMKRNGWKTLLITGPREDVGKSLTAVNLALCISHEMNQTVMLVDLDFREPSVCPTLGIEPEKGIVDYLVDHEPLENILINPGYPRFVVVPCLPRGQHASEFLNMPEMDEFLADVRNRYADRIVIFDAPPLLRNDDAMVFAPKVDACLMIVEDGGSDPADIKRSLQLLEGVQLIGTVLNKAR</sequence>
<dbReference type="AlphaFoldDB" id="A0A2N5WXT1"/>
<dbReference type="SUPFAM" id="SSF52540">
    <property type="entry name" value="P-loop containing nucleoside triphosphate hydrolases"/>
    <property type="match status" value="1"/>
</dbReference>
<dbReference type="InterPro" id="IPR050445">
    <property type="entry name" value="Bact_polysacc_biosynth/exp"/>
</dbReference>
<protein>
    <submittedName>
        <fullName evidence="4">Exopolysaccharide biosynthesis protein</fullName>
    </submittedName>
</protein>
<reference evidence="4 5" key="1">
    <citation type="submission" date="2018-01" db="EMBL/GenBank/DDBJ databases">
        <title>The draft genome sequence of Halioglobus lutimaris HF004.</title>
        <authorList>
            <person name="Du Z.-J."/>
            <person name="Shi M.-J."/>
        </authorList>
    </citation>
    <scope>NUCLEOTIDE SEQUENCE [LARGE SCALE GENOMIC DNA]</scope>
    <source>
        <strain evidence="4 5">HF004</strain>
    </source>
</reference>
<keyword evidence="2" id="KW-0067">ATP-binding</keyword>
<gene>
    <name evidence="4" type="ORF">C0039_18710</name>
</gene>
<feature type="compositionally biased region" description="Basic and acidic residues" evidence="3">
    <location>
        <begin position="31"/>
        <end position="43"/>
    </location>
</feature>
<evidence type="ECO:0000256" key="1">
    <source>
        <dbReference type="ARBA" id="ARBA00022741"/>
    </source>
</evidence>
<keyword evidence="1" id="KW-0547">Nucleotide-binding</keyword>